<dbReference type="InterPro" id="IPR001638">
    <property type="entry name" value="Solute-binding_3/MltF_N"/>
</dbReference>
<dbReference type="EMBL" id="DWWB01000006">
    <property type="protein sequence ID" value="HJC65435.1"/>
    <property type="molecule type" value="Genomic_DNA"/>
</dbReference>
<dbReference type="PANTHER" id="PTHR35936">
    <property type="entry name" value="MEMBRANE-BOUND LYTIC MUREIN TRANSGLYCOSYLASE F"/>
    <property type="match status" value="1"/>
</dbReference>
<gene>
    <name evidence="5" type="ORF">H9931_01775</name>
</gene>
<name>A0A9D2PSU0_9FIRM</name>
<organism evidence="5 6">
    <name type="scientific">Candidatus Enterocloster excrementigallinarum</name>
    <dbReference type="NCBI Taxonomy" id="2838558"/>
    <lineage>
        <taxon>Bacteria</taxon>
        <taxon>Bacillati</taxon>
        <taxon>Bacillota</taxon>
        <taxon>Clostridia</taxon>
        <taxon>Lachnospirales</taxon>
        <taxon>Lachnospiraceae</taxon>
        <taxon>Enterocloster</taxon>
    </lineage>
</organism>
<feature type="chain" id="PRO_5038558890" evidence="3">
    <location>
        <begin position="26"/>
        <end position="268"/>
    </location>
</feature>
<feature type="signal peptide" evidence="3">
    <location>
        <begin position="1"/>
        <end position="25"/>
    </location>
</feature>
<evidence type="ECO:0000259" key="4">
    <source>
        <dbReference type="SMART" id="SM00062"/>
    </source>
</evidence>
<keyword evidence="1 3" id="KW-0732">Signal</keyword>
<evidence type="ECO:0000256" key="1">
    <source>
        <dbReference type="ARBA" id="ARBA00022729"/>
    </source>
</evidence>
<proteinExistence type="predicted"/>
<reference evidence="5" key="2">
    <citation type="submission" date="2021-04" db="EMBL/GenBank/DDBJ databases">
        <authorList>
            <person name="Gilroy R."/>
        </authorList>
    </citation>
    <scope>NUCLEOTIDE SEQUENCE</scope>
    <source>
        <strain evidence="5">CHK198-12963</strain>
    </source>
</reference>
<dbReference type="Pfam" id="PF00497">
    <property type="entry name" value="SBP_bac_3"/>
    <property type="match status" value="1"/>
</dbReference>
<dbReference type="Gene3D" id="3.40.190.10">
    <property type="entry name" value="Periplasmic binding protein-like II"/>
    <property type="match status" value="2"/>
</dbReference>
<sequence>MRKIWLRFLGPAVLAAALLAGCSGGGETENVENAAADGVLTVGILAGEDIFSYTDEAGQLRGVEPQLMERLGESLGVSVEFDEAGSLDELLNWLDLGQADIALGRIAQRDEYNQKYQVSRNYAKKGIYLLTRKNDYTDTLAGLAETTVAVAPSISAELRVDIPYLDQVVMQEYGSVADAAKALEEETVSAVILTEREAMEEIAQGSFQAQEMLNGPKESYVALMGSGQQELAASLNQVISQYLDEQAGGAEEENQTEETLPAQTGEEE</sequence>
<protein>
    <submittedName>
        <fullName evidence="5">Transporter substrate-binding domain-containing protein</fullName>
    </submittedName>
</protein>
<dbReference type="Proteomes" id="UP000823863">
    <property type="component" value="Unassembled WGS sequence"/>
</dbReference>
<evidence type="ECO:0000256" key="3">
    <source>
        <dbReference type="SAM" id="SignalP"/>
    </source>
</evidence>
<dbReference type="AlphaFoldDB" id="A0A9D2PSU0"/>
<feature type="region of interest" description="Disordered" evidence="2">
    <location>
        <begin position="243"/>
        <end position="268"/>
    </location>
</feature>
<dbReference type="PANTHER" id="PTHR35936:SF17">
    <property type="entry name" value="ARGININE-BINDING EXTRACELLULAR PROTEIN ARTP"/>
    <property type="match status" value="1"/>
</dbReference>
<dbReference type="SUPFAM" id="SSF53850">
    <property type="entry name" value="Periplasmic binding protein-like II"/>
    <property type="match status" value="1"/>
</dbReference>
<reference evidence="5" key="1">
    <citation type="journal article" date="2021" name="PeerJ">
        <title>Extensive microbial diversity within the chicken gut microbiome revealed by metagenomics and culture.</title>
        <authorList>
            <person name="Gilroy R."/>
            <person name="Ravi A."/>
            <person name="Getino M."/>
            <person name="Pursley I."/>
            <person name="Horton D.L."/>
            <person name="Alikhan N.F."/>
            <person name="Baker D."/>
            <person name="Gharbi K."/>
            <person name="Hall N."/>
            <person name="Watson M."/>
            <person name="Adriaenssens E.M."/>
            <person name="Foster-Nyarko E."/>
            <person name="Jarju S."/>
            <person name="Secka A."/>
            <person name="Antonio M."/>
            <person name="Oren A."/>
            <person name="Chaudhuri R.R."/>
            <person name="La Ragione R."/>
            <person name="Hildebrand F."/>
            <person name="Pallen M.J."/>
        </authorList>
    </citation>
    <scope>NUCLEOTIDE SEQUENCE</scope>
    <source>
        <strain evidence="5">CHK198-12963</strain>
    </source>
</reference>
<accession>A0A9D2PSU0</accession>
<evidence type="ECO:0000256" key="2">
    <source>
        <dbReference type="SAM" id="MobiDB-lite"/>
    </source>
</evidence>
<dbReference type="PROSITE" id="PS51257">
    <property type="entry name" value="PROKAR_LIPOPROTEIN"/>
    <property type="match status" value="1"/>
</dbReference>
<comment type="caution">
    <text evidence="5">The sequence shown here is derived from an EMBL/GenBank/DDBJ whole genome shotgun (WGS) entry which is preliminary data.</text>
</comment>
<evidence type="ECO:0000313" key="6">
    <source>
        <dbReference type="Proteomes" id="UP000823863"/>
    </source>
</evidence>
<feature type="domain" description="Solute-binding protein family 3/N-terminal" evidence="4">
    <location>
        <begin position="39"/>
        <end position="258"/>
    </location>
</feature>
<dbReference type="SMART" id="SM00062">
    <property type="entry name" value="PBPb"/>
    <property type="match status" value="1"/>
</dbReference>
<evidence type="ECO:0000313" key="5">
    <source>
        <dbReference type="EMBL" id="HJC65435.1"/>
    </source>
</evidence>